<dbReference type="GO" id="GO:0003712">
    <property type="term" value="F:transcription coregulator activity"/>
    <property type="evidence" value="ECO:0007669"/>
    <property type="project" value="InterPro"/>
</dbReference>
<comment type="similarity">
    <text evidence="2">Belongs to the Mediator complex subunit 22 family.</text>
</comment>
<evidence type="ECO:0000256" key="3">
    <source>
        <dbReference type="ARBA" id="ARBA00023015"/>
    </source>
</evidence>
<dbReference type="GO" id="GO:0006357">
    <property type="term" value="P:regulation of transcription by RNA polymerase II"/>
    <property type="evidence" value="ECO:0007669"/>
    <property type="project" value="InterPro"/>
</dbReference>
<proteinExistence type="inferred from homology"/>
<dbReference type="AlphaFoldDB" id="A0A3N4IBT4"/>
<sequence>MDTVNPQKTIAFAERIAKAQKMLNNHMQVIVEAAAFDGKDRYVTAAETLQIDVHTEGMIKAAEDLLALSKELKEAWVLGQIGGNIDGVDQRVKLEEDAKVVGDAFKEWCTKEISQA</sequence>
<dbReference type="STRING" id="1160509.A0A3N4IBT4"/>
<dbReference type="EMBL" id="ML119663">
    <property type="protein sequence ID" value="RPA83552.1"/>
    <property type="molecule type" value="Genomic_DNA"/>
</dbReference>
<evidence type="ECO:0000313" key="7">
    <source>
        <dbReference type="Proteomes" id="UP000275078"/>
    </source>
</evidence>
<evidence type="ECO:0000256" key="4">
    <source>
        <dbReference type="ARBA" id="ARBA00023163"/>
    </source>
</evidence>
<gene>
    <name evidence="6" type="ORF">BJ508DRAFT_413237</name>
</gene>
<keyword evidence="5" id="KW-0539">Nucleus</keyword>
<keyword evidence="4" id="KW-0804">Transcription</keyword>
<dbReference type="InterPro" id="IPR009332">
    <property type="entry name" value="Med22"/>
</dbReference>
<dbReference type="Gene3D" id="6.10.280.160">
    <property type="entry name" value="Mediator of RNA polymerase II transcription subunit 22"/>
    <property type="match status" value="1"/>
</dbReference>
<keyword evidence="7" id="KW-1185">Reference proteome</keyword>
<protein>
    <submittedName>
        <fullName evidence="6">Uncharacterized protein</fullName>
    </submittedName>
</protein>
<keyword evidence="3" id="KW-0805">Transcription regulation</keyword>
<name>A0A3N4IBT4_ASCIM</name>
<dbReference type="Pfam" id="PF06179">
    <property type="entry name" value="Med22"/>
    <property type="match status" value="1"/>
</dbReference>
<evidence type="ECO:0000313" key="6">
    <source>
        <dbReference type="EMBL" id="RPA83552.1"/>
    </source>
</evidence>
<dbReference type="PANTHER" id="PTHR12434:SF6">
    <property type="entry name" value="MEDIATOR OF RNA POLYMERASE II TRANSCRIPTION SUBUNIT 22"/>
    <property type="match status" value="1"/>
</dbReference>
<comment type="subcellular location">
    <subcellularLocation>
        <location evidence="1">Nucleus</location>
    </subcellularLocation>
</comment>
<organism evidence="6 7">
    <name type="scientific">Ascobolus immersus RN42</name>
    <dbReference type="NCBI Taxonomy" id="1160509"/>
    <lineage>
        <taxon>Eukaryota</taxon>
        <taxon>Fungi</taxon>
        <taxon>Dikarya</taxon>
        <taxon>Ascomycota</taxon>
        <taxon>Pezizomycotina</taxon>
        <taxon>Pezizomycetes</taxon>
        <taxon>Pezizales</taxon>
        <taxon>Ascobolaceae</taxon>
        <taxon>Ascobolus</taxon>
    </lineage>
</organism>
<evidence type="ECO:0000256" key="5">
    <source>
        <dbReference type="ARBA" id="ARBA00023242"/>
    </source>
</evidence>
<dbReference type="PANTHER" id="PTHR12434">
    <property type="entry name" value="MEDIATOR OF RNA POLYMERASE II TRANSCRIPTION SUBUNIT 22"/>
    <property type="match status" value="1"/>
</dbReference>
<evidence type="ECO:0000256" key="2">
    <source>
        <dbReference type="ARBA" id="ARBA00005942"/>
    </source>
</evidence>
<dbReference type="Proteomes" id="UP000275078">
    <property type="component" value="Unassembled WGS sequence"/>
</dbReference>
<evidence type="ECO:0000256" key="1">
    <source>
        <dbReference type="ARBA" id="ARBA00004123"/>
    </source>
</evidence>
<dbReference type="GO" id="GO:0016592">
    <property type="term" value="C:mediator complex"/>
    <property type="evidence" value="ECO:0007669"/>
    <property type="project" value="InterPro"/>
</dbReference>
<accession>A0A3N4IBT4</accession>
<dbReference type="OrthoDB" id="203279at2759"/>
<reference evidence="6 7" key="1">
    <citation type="journal article" date="2018" name="Nat. Ecol. Evol.">
        <title>Pezizomycetes genomes reveal the molecular basis of ectomycorrhizal truffle lifestyle.</title>
        <authorList>
            <person name="Murat C."/>
            <person name="Payen T."/>
            <person name="Noel B."/>
            <person name="Kuo A."/>
            <person name="Morin E."/>
            <person name="Chen J."/>
            <person name="Kohler A."/>
            <person name="Krizsan K."/>
            <person name="Balestrini R."/>
            <person name="Da Silva C."/>
            <person name="Montanini B."/>
            <person name="Hainaut M."/>
            <person name="Levati E."/>
            <person name="Barry K.W."/>
            <person name="Belfiori B."/>
            <person name="Cichocki N."/>
            <person name="Clum A."/>
            <person name="Dockter R.B."/>
            <person name="Fauchery L."/>
            <person name="Guy J."/>
            <person name="Iotti M."/>
            <person name="Le Tacon F."/>
            <person name="Lindquist E.A."/>
            <person name="Lipzen A."/>
            <person name="Malagnac F."/>
            <person name="Mello A."/>
            <person name="Molinier V."/>
            <person name="Miyauchi S."/>
            <person name="Poulain J."/>
            <person name="Riccioni C."/>
            <person name="Rubini A."/>
            <person name="Sitrit Y."/>
            <person name="Splivallo R."/>
            <person name="Traeger S."/>
            <person name="Wang M."/>
            <person name="Zifcakova L."/>
            <person name="Wipf D."/>
            <person name="Zambonelli A."/>
            <person name="Paolocci F."/>
            <person name="Nowrousian M."/>
            <person name="Ottonello S."/>
            <person name="Baldrian P."/>
            <person name="Spatafora J.W."/>
            <person name="Henrissat B."/>
            <person name="Nagy L.G."/>
            <person name="Aury J.M."/>
            <person name="Wincker P."/>
            <person name="Grigoriev I.V."/>
            <person name="Bonfante P."/>
            <person name="Martin F.M."/>
        </authorList>
    </citation>
    <scope>NUCLEOTIDE SEQUENCE [LARGE SCALE GENOMIC DNA]</scope>
    <source>
        <strain evidence="6 7">RN42</strain>
    </source>
</reference>